<dbReference type="GO" id="GO:0016491">
    <property type="term" value="F:oxidoreductase activity"/>
    <property type="evidence" value="ECO:0007669"/>
    <property type="project" value="UniProtKB-KW"/>
</dbReference>
<dbReference type="SUPFAM" id="SSF50129">
    <property type="entry name" value="GroES-like"/>
    <property type="match status" value="1"/>
</dbReference>
<evidence type="ECO:0000313" key="6">
    <source>
        <dbReference type="Proteomes" id="UP001619887"/>
    </source>
</evidence>
<dbReference type="PANTHER" id="PTHR44054">
    <property type="entry name" value="SYNAPTIC VESICLE MEMBRANE PROTEIN VAT-1 HOMOLOG-LIKE"/>
    <property type="match status" value="1"/>
</dbReference>
<dbReference type="Pfam" id="PF13602">
    <property type="entry name" value="ADH_zinc_N_2"/>
    <property type="match status" value="1"/>
</dbReference>
<dbReference type="Gene3D" id="3.40.50.720">
    <property type="entry name" value="NAD(P)-binding Rossmann-like Domain"/>
    <property type="match status" value="1"/>
</dbReference>
<dbReference type="EMBL" id="JBIYXZ010002069">
    <property type="protein sequence ID" value="KAL3065480.1"/>
    <property type="molecule type" value="Genomic_DNA"/>
</dbReference>
<evidence type="ECO:0000256" key="1">
    <source>
        <dbReference type="ARBA" id="ARBA00010371"/>
    </source>
</evidence>
<dbReference type="PANTHER" id="PTHR44054:SF2">
    <property type="entry name" value="SYNAPTIC VESICLE MEMBRANE PROTEIN VAT-1 HOMOLOG-LIKE"/>
    <property type="match status" value="1"/>
</dbReference>
<dbReference type="SUPFAM" id="SSF51735">
    <property type="entry name" value="NAD(P)-binding Rossmann-fold domains"/>
    <property type="match status" value="1"/>
</dbReference>
<dbReference type="CDD" id="cd08275">
    <property type="entry name" value="MDR3"/>
    <property type="match status" value="1"/>
</dbReference>
<keyword evidence="2" id="KW-0560">Oxidoreductase</keyword>
<organism evidence="5 6">
    <name type="scientific">Pagothenia borchgrevinki</name>
    <name type="common">Bald rockcod</name>
    <name type="synonym">Trematomus borchgrevinki</name>
    <dbReference type="NCBI Taxonomy" id="8213"/>
    <lineage>
        <taxon>Eukaryota</taxon>
        <taxon>Metazoa</taxon>
        <taxon>Chordata</taxon>
        <taxon>Craniata</taxon>
        <taxon>Vertebrata</taxon>
        <taxon>Euteleostomi</taxon>
        <taxon>Actinopterygii</taxon>
        <taxon>Neopterygii</taxon>
        <taxon>Teleostei</taxon>
        <taxon>Neoteleostei</taxon>
        <taxon>Acanthomorphata</taxon>
        <taxon>Eupercaria</taxon>
        <taxon>Perciformes</taxon>
        <taxon>Notothenioidei</taxon>
        <taxon>Nototheniidae</taxon>
        <taxon>Pagothenia</taxon>
    </lineage>
</organism>
<sequence length="413" mass="45399">MAKEGADMTEETQFMIDTNPGKEPEHVESSGDAKEMRAVVLAGFGGLNKLRVTKKAMPEPQDGEVKIRVKACGLNFLDLMVRQGSIDNPPKLPIVPGFECSGIVESVGENTAGFEIGDRVMAFVNYNAWAEVVCTPADFVYKMPEEMSFAEAAAFSLNFVAAYMMLFEVANLREGMSVLVHSAGGGVGQAVAQLCSTVPNVTVFGIASCSKHAAIRDSVTHLFDRNVDYMQEVQKISPEGVDIVLDCLCGENTAKGLTLLRPLGTYILYGASNMVTGETKSFFSFAKSWWQVEKVNPIKLYEENKVIAGFSLLNLLFKHGKCNLVKSVMDKLLCLFDQKKIKPVVDSLWALEEVKEAMQRIHDRGNVGKLILDVEKSPTPLMASDSTETSEAGEEEEEPEEDNDSKERMPFIH</sequence>
<reference evidence="5 6" key="2">
    <citation type="journal article" date="2024" name="G3 (Bethesda)">
        <title>The genome of the cryopelagic Antarctic bald notothen, Trematomus borchgrevinki.</title>
        <authorList>
            <person name="Rayamajhi N."/>
            <person name="Rivera-Colon A.G."/>
            <person name="Minhas B.F."/>
            <person name="Cheng C.C."/>
            <person name="Catchen J.M."/>
        </authorList>
    </citation>
    <scope>NUCLEOTIDE SEQUENCE [LARGE SCALE GENOMIC DNA]</scope>
    <source>
        <strain evidence="5">AGRC-2024</strain>
    </source>
</reference>
<gene>
    <name evidence="5" type="ORF">OYC64_015618</name>
</gene>
<dbReference type="Gene3D" id="3.90.180.10">
    <property type="entry name" value="Medium-chain alcohol dehydrogenases, catalytic domain"/>
    <property type="match status" value="1"/>
</dbReference>
<feature type="compositionally biased region" description="Acidic residues" evidence="3">
    <location>
        <begin position="391"/>
        <end position="404"/>
    </location>
</feature>
<dbReference type="SMART" id="SM00829">
    <property type="entry name" value="PKS_ER"/>
    <property type="match status" value="1"/>
</dbReference>
<dbReference type="InterPro" id="IPR052100">
    <property type="entry name" value="SV-ATPase_mito-regulator"/>
</dbReference>
<dbReference type="InterPro" id="IPR002364">
    <property type="entry name" value="Quin_OxRdtase/zeta-crystal_CS"/>
</dbReference>
<dbReference type="InterPro" id="IPR020843">
    <property type="entry name" value="ER"/>
</dbReference>
<dbReference type="InterPro" id="IPR011032">
    <property type="entry name" value="GroES-like_sf"/>
</dbReference>
<evidence type="ECO:0000256" key="2">
    <source>
        <dbReference type="ARBA" id="ARBA00023002"/>
    </source>
</evidence>
<keyword evidence="6" id="KW-1185">Reference proteome</keyword>
<accession>A0ABD2HHR9</accession>
<comment type="caution">
    <text evidence="5">The sequence shown here is derived from an EMBL/GenBank/DDBJ whole genome shotgun (WGS) entry which is preliminary data.</text>
</comment>
<dbReference type="InterPro" id="IPR036291">
    <property type="entry name" value="NAD(P)-bd_dom_sf"/>
</dbReference>
<dbReference type="InterPro" id="IPR013154">
    <property type="entry name" value="ADH-like_N"/>
</dbReference>
<dbReference type="Proteomes" id="UP001619887">
    <property type="component" value="Unassembled WGS sequence"/>
</dbReference>
<dbReference type="PROSITE" id="PS01162">
    <property type="entry name" value="QOR_ZETA_CRYSTAL"/>
    <property type="match status" value="1"/>
</dbReference>
<evidence type="ECO:0000313" key="5">
    <source>
        <dbReference type="EMBL" id="KAL3065480.1"/>
    </source>
</evidence>
<evidence type="ECO:0000256" key="3">
    <source>
        <dbReference type="SAM" id="MobiDB-lite"/>
    </source>
</evidence>
<comment type="similarity">
    <text evidence="1">Belongs to the zinc-containing alcohol dehydrogenase family. Quinone oxidoreductase subfamily.</text>
</comment>
<dbReference type="Pfam" id="PF08240">
    <property type="entry name" value="ADH_N"/>
    <property type="match status" value="1"/>
</dbReference>
<protein>
    <recommendedName>
        <fullName evidence="4">Enoyl reductase (ER) domain-containing protein</fullName>
    </recommendedName>
</protein>
<reference evidence="5 6" key="1">
    <citation type="journal article" date="2022" name="G3 (Bethesda)">
        <title>Evaluating Illumina-, Nanopore-, and PacBio-based genome assembly strategies with the bald notothen, Trematomus borchgrevinki.</title>
        <authorList>
            <person name="Rayamajhi N."/>
            <person name="Cheng C.C."/>
            <person name="Catchen J.M."/>
        </authorList>
    </citation>
    <scope>NUCLEOTIDE SEQUENCE [LARGE SCALE GENOMIC DNA]</scope>
    <source>
        <strain evidence="5">AGRC-2024</strain>
    </source>
</reference>
<dbReference type="AlphaFoldDB" id="A0ABD2HHR9"/>
<evidence type="ECO:0000259" key="4">
    <source>
        <dbReference type="SMART" id="SM00829"/>
    </source>
</evidence>
<feature type="domain" description="Enoyl reductase (ER)" evidence="4">
    <location>
        <begin position="45"/>
        <end position="372"/>
    </location>
</feature>
<proteinExistence type="inferred from homology"/>
<feature type="region of interest" description="Disordered" evidence="3">
    <location>
        <begin position="375"/>
        <end position="413"/>
    </location>
</feature>
<name>A0ABD2HHR9_PAGBO</name>